<evidence type="ECO:0000313" key="3">
    <source>
        <dbReference type="Proteomes" id="UP000033452"/>
    </source>
</evidence>
<dbReference type="InterPro" id="IPR052936">
    <property type="entry name" value="Jasmonate_Hydroxylase-like"/>
</dbReference>
<gene>
    <name evidence="2" type="ORF">TW77_03395</name>
</gene>
<dbReference type="EMBL" id="JXYA01000006">
    <property type="protein sequence ID" value="KJZ12125.1"/>
    <property type="molecule type" value="Genomic_DNA"/>
</dbReference>
<sequence>MIAVIFEVTPHRDKRQVYLDVAADLKSRLQEIDGFISIERYQSLSDSGRLLSLSFWRDETAVQQWRTQEEHRAAQQQGREHIFEHYRIRVAAVARDYGSHDRAQVP</sequence>
<dbReference type="SUPFAM" id="SSF54909">
    <property type="entry name" value="Dimeric alpha+beta barrel"/>
    <property type="match status" value="1"/>
</dbReference>
<dbReference type="RefSeq" id="WP_046003560.1">
    <property type="nucleotide sequence ID" value="NZ_JXYA01000006.1"/>
</dbReference>
<dbReference type="OrthoDB" id="9797060at2"/>
<evidence type="ECO:0000313" key="2">
    <source>
        <dbReference type="EMBL" id="KJZ12125.1"/>
    </source>
</evidence>
<keyword evidence="3" id="KW-1185">Reference proteome</keyword>
<evidence type="ECO:0000259" key="1">
    <source>
        <dbReference type="PROSITE" id="PS51725"/>
    </source>
</evidence>
<dbReference type="PANTHER" id="PTHR37811:SF2">
    <property type="entry name" value="ABM DOMAIN-CONTAINING PROTEIN"/>
    <property type="match status" value="1"/>
</dbReference>
<dbReference type="GO" id="GO:0004497">
    <property type="term" value="F:monooxygenase activity"/>
    <property type="evidence" value="ECO:0007669"/>
    <property type="project" value="UniProtKB-KW"/>
</dbReference>
<dbReference type="InterPro" id="IPR007138">
    <property type="entry name" value="ABM_dom"/>
</dbReference>
<reference evidence="2 3" key="1">
    <citation type="journal article" date="2015" name="BMC Genomics">
        <title>Genome mining reveals unlocked bioactive potential of marine Gram-negative bacteria.</title>
        <authorList>
            <person name="Machado H."/>
            <person name="Sonnenschein E.C."/>
            <person name="Melchiorsen J."/>
            <person name="Gram L."/>
        </authorList>
    </citation>
    <scope>NUCLEOTIDE SEQUENCE [LARGE SCALE GENOMIC DNA]</scope>
    <source>
        <strain evidence="2 3">S2471</strain>
    </source>
</reference>
<dbReference type="AlphaFoldDB" id="A0A0F4QXY1"/>
<accession>A0A0F4QXY1</accession>
<comment type="caution">
    <text evidence="2">The sequence shown here is derived from an EMBL/GenBank/DDBJ whole genome shotgun (WGS) entry which is preliminary data.</text>
</comment>
<dbReference type="Proteomes" id="UP000033452">
    <property type="component" value="Unassembled WGS sequence"/>
</dbReference>
<protein>
    <submittedName>
        <fullName evidence="2">Antibiotic biosynthesis monooxygenase</fullName>
    </submittedName>
</protein>
<feature type="domain" description="ABM" evidence="1">
    <location>
        <begin position="2"/>
        <end position="90"/>
    </location>
</feature>
<dbReference type="PROSITE" id="PS51725">
    <property type="entry name" value="ABM"/>
    <property type="match status" value="1"/>
</dbReference>
<keyword evidence="2" id="KW-0503">Monooxygenase</keyword>
<dbReference type="InterPro" id="IPR011008">
    <property type="entry name" value="Dimeric_a/b-barrel"/>
</dbReference>
<dbReference type="PANTHER" id="PTHR37811">
    <property type="entry name" value="BLL5343 PROTEIN"/>
    <property type="match status" value="1"/>
</dbReference>
<keyword evidence="2" id="KW-0560">Oxidoreductase</keyword>
<name>A0A0F4QXY1_9GAMM</name>
<dbReference type="Pfam" id="PF03992">
    <property type="entry name" value="ABM"/>
    <property type="match status" value="1"/>
</dbReference>
<organism evidence="2 3">
    <name type="scientific">Pseudoalteromonas rubra</name>
    <dbReference type="NCBI Taxonomy" id="43658"/>
    <lineage>
        <taxon>Bacteria</taxon>
        <taxon>Pseudomonadati</taxon>
        <taxon>Pseudomonadota</taxon>
        <taxon>Gammaproteobacteria</taxon>
        <taxon>Alteromonadales</taxon>
        <taxon>Pseudoalteromonadaceae</taxon>
        <taxon>Pseudoalteromonas</taxon>
    </lineage>
</organism>
<dbReference type="Gene3D" id="3.30.70.100">
    <property type="match status" value="1"/>
</dbReference>
<proteinExistence type="predicted"/>
<dbReference type="PATRIC" id="fig|43658.5.peg.710"/>